<feature type="compositionally biased region" description="Basic and acidic residues" evidence="1">
    <location>
        <begin position="395"/>
        <end position="409"/>
    </location>
</feature>
<gene>
    <name evidence="2" type="ORF">PXEA_LOCUS6013</name>
</gene>
<feature type="compositionally biased region" description="Polar residues" evidence="1">
    <location>
        <begin position="365"/>
        <end position="374"/>
    </location>
</feature>
<organism evidence="2 3">
    <name type="scientific">Protopolystoma xenopodis</name>
    <dbReference type="NCBI Taxonomy" id="117903"/>
    <lineage>
        <taxon>Eukaryota</taxon>
        <taxon>Metazoa</taxon>
        <taxon>Spiralia</taxon>
        <taxon>Lophotrochozoa</taxon>
        <taxon>Platyhelminthes</taxon>
        <taxon>Monogenea</taxon>
        <taxon>Polyopisthocotylea</taxon>
        <taxon>Polystomatidea</taxon>
        <taxon>Polystomatidae</taxon>
        <taxon>Protopolystoma</taxon>
    </lineage>
</organism>
<feature type="region of interest" description="Disordered" evidence="1">
    <location>
        <begin position="941"/>
        <end position="1085"/>
    </location>
</feature>
<feature type="region of interest" description="Disordered" evidence="1">
    <location>
        <begin position="58"/>
        <end position="77"/>
    </location>
</feature>
<evidence type="ECO:0000313" key="3">
    <source>
        <dbReference type="Proteomes" id="UP000784294"/>
    </source>
</evidence>
<dbReference type="Proteomes" id="UP000784294">
    <property type="component" value="Unassembled WGS sequence"/>
</dbReference>
<feature type="compositionally biased region" description="Polar residues" evidence="1">
    <location>
        <begin position="1039"/>
        <end position="1056"/>
    </location>
</feature>
<feature type="compositionally biased region" description="Polar residues" evidence="1">
    <location>
        <begin position="583"/>
        <end position="599"/>
    </location>
</feature>
<protein>
    <submittedName>
        <fullName evidence="2">Uncharacterized protein</fullName>
    </submittedName>
</protein>
<keyword evidence="3" id="KW-1185">Reference proteome</keyword>
<dbReference type="EMBL" id="CAAALY010015161">
    <property type="protein sequence ID" value="VEL12573.1"/>
    <property type="molecule type" value="Genomic_DNA"/>
</dbReference>
<feature type="compositionally biased region" description="Basic and acidic residues" evidence="1">
    <location>
        <begin position="988"/>
        <end position="1010"/>
    </location>
</feature>
<name>A0A3S5AC87_9PLAT</name>
<feature type="compositionally biased region" description="Polar residues" evidence="1">
    <location>
        <begin position="415"/>
        <end position="427"/>
    </location>
</feature>
<evidence type="ECO:0000256" key="1">
    <source>
        <dbReference type="SAM" id="MobiDB-lite"/>
    </source>
</evidence>
<feature type="non-terminal residue" evidence="2">
    <location>
        <position position="1085"/>
    </location>
</feature>
<dbReference type="AlphaFoldDB" id="A0A3S5AC87"/>
<proteinExistence type="predicted"/>
<feature type="compositionally biased region" description="Basic and acidic residues" evidence="1">
    <location>
        <begin position="428"/>
        <end position="437"/>
    </location>
</feature>
<feature type="compositionally biased region" description="Polar residues" evidence="1">
    <location>
        <begin position="458"/>
        <end position="472"/>
    </location>
</feature>
<feature type="compositionally biased region" description="Low complexity" evidence="1">
    <location>
        <begin position="375"/>
        <end position="389"/>
    </location>
</feature>
<comment type="caution">
    <text evidence="2">The sequence shown here is derived from an EMBL/GenBank/DDBJ whole genome shotgun (WGS) entry which is preliminary data.</text>
</comment>
<sequence length="1085" mass="122030">MAIRRAATRNRLNTTVNNIFLHSHRFSLKRYKLIPRKIKSSLTDFDGETLAINFNNEHQSKGGRSVDSQQYNSGADEMLSHVVNRELRMHRKRKEEKKKARQLIEAGPSLSMLDSCQESEPHPLVALSHRNSTVRRKLSAPALWPKRFLRDHQLKIGSVYNLNNTQGLDLEEKPEISTPLQIFPTTEVISSEQSREKALSAALRDFEWITVNPTSEMEADGNYEPNDLNDMLSSHVCQSLGYDKKSQMHENKLDENINEELINRVGVDGSGSFRESMQSMPAHLPDADDLAKIRAKMPQDKKDDQLRHYLRKLAPSYDLQTRSMRNSIPSRNSSSRAHSNTLWSYDLAKYDNRQMSRNNKRERSCSQASNLENQRSSALLSRSSKSRGSMPRTLEIGKYERNYNMKDDQSDQDVSKTLQAETSSMMDQKQRPSDHHKSSLPRGRASLPKVDANKGSKDNVNSHSFRTDNLSVPNAGAEVRRGSNSLANNKPKGLGGSTKEGVSSEPQNRIPPETEENRVQNASPQVPNDDLAKGLPSGNDEVSVKLAAGPTASVANNGKGLDGEARGLNVGVKTLKSAYPRPSNKTPSEAESNKKSTFNQRAASATILMQDVKTGPRPASEKESDQLRPYLTSGRVKAEVTNASIVPFMPNHLSPNFKPTSDLDPFNRSVYPLGHVHIKQQFTMLPRSRNPMVNTAIGAICRRVRISFHQSASTPSSIGHETGGNFNKCLNISSPQIRLDSHKMALPSLSQQPYLNGEDWRATEVSSQGPINMQMSLKTGVNGNELVEQEYEQQNVLIQTLVCTKCSTISQRCMSEHITPGWNTAKHGMCDQHQWVPMHISTDGAKQVTDDFSQLDAHIPAVKYYNETQAVQKPTPVKGPEEDLPKWQEIMQCEEKEPIKQQEPKMPQESIRLSGPINVPESIGQLESMQQQEPVEQQELVKQEGINKKSITSQREHENPEETMRTEFGEMGEHWQNNELEEFGEQYLKSEDRIQEESRSSTKDTQDMYEKTSIGDPMLNRDIKEEQAEANLEELSRAETAQTDQTSRASTAVNSMEQKKESIEIEESEEKVDPDREGDNTTVLE</sequence>
<reference evidence="2" key="1">
    <citation type="submission" date="2018-11" db="EMBL/GenBank/DDBJ databases">
        <authorList>
            <consortium name="Pathogen Informatics"/>
        </authorList>
    </citation>
    <scope>NUCLEOTIDE SEQUENCE</scope>
</reference>
<feature type="region of interest" description="Disordered" evidence="1">
    <location>
        <begin position="576"/>
        <end position="599"/>
    </location>
</feature>
<feature type="compositionally biased region" description="Basic and acidic residues" evidence="1">
    <location>
        <begin position="954"/>
        <end position="973"/>
    </location>
</feature>
<feature type="region of interest" description="Disordered" evidence="1">
    <location>
        <begin position="356"/>
        <end position="542"/>
    </location>
</feature>
<accession>A0A3S5AC87</accession>
<evidence type="ECO:0000313" key="2">
    <source>
        <dbReference type="EMBL" id="VEL12573.1"/>
    </source>
</evidence>